<reference evidence="3" key="1">
    <citation type="submission" date="2023-04" db="EMBL/GenBank/DDBJ databases">
        <title>Black Yeasts Isolated from many extreme environments.</title>
        <authorList>
            <person name="Coleine C."/>
            <person name="Stajich J.E."/>
            <person name="Selbmann L."/>
        </authorList>
    </citation>
    <scope>NUCLEOTIDE SEQUENCE</scope>
    <source>
        <strain evidence="3">CCFEE 5312</strain>
    </source>
</reference>
<keyword evidence="4" id="KW-1185">Reference proteome</keyword>
<evidence type="ECO:0000256" key="2">
    <source>
        <dbReference type="SAM" id="MobiDB-lite"/>
    </source>
</evidence>
<dbReference type="Pfam" id="PF00400">
    <property type="entry name" value="WD40"/>
    <property type="match status" value="2"/>
</dbReference>
<feature type="compositionally biased region" description="Polar residues" evidence="2">
    <location>
        <begin position="20"/>
        <end position="29"/>
    </location>
</feature>
<dbReference type="InterPro" id="IPR036322">
    <property type="entry name" value="WD40_repeat_dom_sf"/>
</dbReference>
<feature type="region of interest" description="Disordered" evidence="2">
    <location>
        <begin position="529"/>
        <end position="551"/>
    </location>
</feature>
<gene>
    <name evidence="3" type="primary">MAK11</name>
    <name evidence="3" type="ORF">LTR09_011336</name>
</gene>
<comment type="caution">
    <text evidence="3">The sequence shown here is derived from an EMBL/GenBank/DDBJ whole genome shotgun (WGS) entry which is preliminary data.</text>
</comment>
<keyword evidence="1" id="KW-0853">WD repeat</keyword>
<dbReference type="EMBL" id="JAWDJX010000065">
    <property type="protein sequence ID" value="KAK3047236.1"/>
    <property type="molecule type" value="Genomic_DNA"/>
</dbReference>
<name>A0AAJ0D667_9PEZI</name>
<feature type="compositionally biased region" description="Acidic residues" evidence="2">
    <location>
        <begin position="529"/>
        <end position="545"/>
    </location>
</feature>
<feature type="repeat" description="WD" evidence="1">
    <location>
        <begin position="121"/>
        <end position="166"/>
    </location>
</feature>
<dbReference type="InterPro" id="IPR015943">
    <property type="entry name" value="WD40/YVTN_repeat-like_dom_sf"/>
</dbReference>
<feature type="compositionally biased region" description="Basic and acidic residues" evidence="2">
    <location>
        <begin position="8"/>
        <end position="17"/>
    </location>
</feature>
<accession>A0AAJ0D667</accession>
<evidence type="ECO:0000313" key="4">
    <source>
        <dbReference type="Proteomes" id="UP001271007"/>
    </source>
</evidence>
<evidence type="ECO:0000313" key="3">
    <source>
        <dbReference type="EMBL" id="KAK3047236.1"/>
    </source>
</evidence>
<dbReference type="PANTHER" id="PTHR44675:SF1">
    <property type="entry name" value="P21-ACTIVATED PROTEIN KINASE-INTERACTING PROTEIN 1"/>
    <property type="match status" value="1"/>
</dbReference>
<dbReference type="InterPro" id="IPR001680">
    <property type="entry name" value="WD40_rpt"/>
</dbReference>
<dbReference type="SMART" id="SM00320">
    <property type="entry name" value="WD40"/>
    <property type="match status" value="4"/>
</dbReference>
<dbReference type="InterPro" id="IPR051959">
    <property type="entry name" value="PAK1-Kinase_Regulator"/>
</dbReference>
<proteinExistence type="predicted"/>
<sequence>MATATLKRPREDTEVRPSHTRTTGHSQQPAHKKRNISQRSQPDDELQTETEPRLDKTRKVLVTTTHRADVVVQIVTGSYDRVLHGISATIPAQLLQQDEDSKQTNGSEDDPKVTFTDTFLFAAHTSSIRSLALSPSTENNKRLLATGSADERINLYSLSTTPLNQKSKSSSNGKPSLISTITSENPLNRTLGSLTHHSRPISTLHFPSKSKLFSSAEDNTIAITRTRDWVVLSTIKAPIPKPVGRPSGDTLAPGEVPAGVNDFAVHPSQKLMLSVGRGERCMRLWNLMTGKKAVVLQFSRELLAQAGEGKWGRGEGMKVLWSGDGEAFVVGFERGAVVFGVDSKARAVIRAEPKGVKLHQMRFMPRADGGEVLAVSTEDGRVLFYDISGLGEEVGEKELPTLSCLAELGGQEAGITSRIKDFEVLQLPLVAAASQPLIVITANSDGGVRLWALESDAISALGKSTDGDEVAEKHPEKVGRLLGTLETGNRITCLGAFVMDGDSKKTNEAANGAAGAEEEQNLGEEVELVEPISEDEDEDDDDGEEFTGLGD</sequence>
<dbReference type="AlphaFoldDB" id="A0AAJ0D667"/>
<evidence type="ECO:0000256" key="1">
    <source>
        <dbReference type="PROSITE-ProRule" id="PRU00221"/>
    </source>
</evidence>
<dbReference type="Gene3D" id="2.130.10.10">
    <property type="entry name" value="YVTN repeat-like/Quinoprotein amine dehydrogenase"/>
    <property type="match status" value="1"/>
</dbReference>
<feature type="region of interest" description="Disordered" evidence="2">
    <location>
        <begin position="162"/>
        <end position="184"/>
    </location>
</feature>
<organism evidence="3 4">
    <name type="scientific">Extremus antarcticus</name>
    <dbReference type="NCBI Taxonomy" id="702011"/>
    <lineage>
        <taxon>Eukaryota</taxon>
        <taxon>Fungi</taxon>
        <taxon>Dikarya</taxon>
        <taxon>Ascomycota</taxon>
        <taxon>Pezizomycotina</taxon>
        <taxon>Dothideomycetes</taxon>
        <taxon>Dothideomycetidae</taxon>
        <taxon>Mycosphaerellales</taxon>
        <taxon>Extremaceae</taxon>
        <taxon>Extremus</taxon>
    </lineage>
</organism>
<feature type="region of interest" description="Disordered" evidence="2">
    <location>
        <begin position="1"/>
        <end position="52"/>
    </location>
</feature>
<dbReference type="Proteomes" id="UP001271007">
    <property type="component" value="Unassembled WGS sequence"/>
</dbReference>
<feature type="region of interest" description="Disordered" evidence="2">
    <location>
        <begin position="505"/>
        <end position="524"/>
    </location>
</feature>
<dbReference type="PROSITE" id="PS50082">
    <property type="entry name" value="WD_REPEATS_2"/>
    <property type="match status" value="1"/>
</dbReference>
<dbReference type="PANTHER" id="PTHR44675">
    <property type="entry name" value="PAK1 INTERACTING PROTEIN 1"/>
    <property type="match status" value="1"/>
</dbReference>
<dbReference type="SUPFAM" id="SSF50978">
    <property type="entry name" value="WD40 repeat-like"/>
    <property type="match status" value="1"/>
</dbReference>
<protein>
    <submittedName>
        <fullName evidence="3">Protein mak11</fullName>
    </submittedName>
</protein>